<dbReference type="NCBIfam" id="TIGR01317">
    <property type="entry name" value="GOGAT_sm_gam"/>
    <property type="match status" value="1"/>
</dbReference>
<dbReference type="GO" id="GO:0016639">
    <property type="term" value="F:oxidoreductase activity, acting on the CH-NH2 group of donors, NAD or NADP as acceptor"/>
    <property type="evidence" value="ECO:0007669"/>
    <property type="project" value="InterPro"/>
</dbReference>
<evidence type="ECO:0000256" key="3">
    <source>
        <dbReference type="ARBA" id="ARBA00023164"/>
    </source>
</evidence>
<dbReference type="OrthoDB" id="9803192at2"/>
<reference evidence="7" key="2">
    <citation type="submission" date="2019-01" db="EMBL/GenBank/DDBJ databases">
        <title>Genome sequence of Desulfonema ishimotonii strain Tokyo 01.</title>
        <authorList>
            <person name="Fukui M."/>
        </authorList>
    </citation>
    <scope>NUCLEOTIDE SEQUENCE [LARGE SCALE GENOMIC DNA]</scope>
    <source>
        <strain evidence="7">Tokyo 01</strain>
    </source>
</reference>
<dbReference type="Proteomes" id="UP000288096">
    <property type="component" value="Unassembled WGS sequence"/>
</dbReference>
<keyword evidence="1" id="KW-0028">Amino-acid biosynthesis</keyword>
<evidence type="ECO:0000313" key="7">
    <source>
        <dbReference type="Proteomes" id="UP000288096"/>
    </source>
</evidence>
<comment type="pathway">
    <text evidence="4">Amino-acid biosynthesis.</text>
</comment>
<dbReference type="GO" id="GO:0006537">
    <property type="term" value="P:glutamate biosynthetic process"/>
    <property type="evidence" value="ECO:0007669"/>
    <property type="project" value="UniProtKB-KW"/>
</dbReference>
<evidence type="ECO:0000256" key="2">
    <source>
        <dbReference type="ARBA" id="ARBA00023002"/>
    </source>
</evidence>
<dbReference type="InterPro" id="IPR009051">
    <property type="entry name" value="Helical_ferredxn"/>
</dbReference>
<dbReference type="InterPro" id="IPR028261">
    <property type="entry name" value="DPD_II"/>
</dbReference>
<dbReference type="InterPro" id="IPR036188">
    <property type="entry name" value="FAD/NAD-bd_sf"/>
</dbReference>
<dbReference type="PROSITE" id="PS51379">
    <property type="entry name" value="4FE4S_FER_2"/>
    <property type="match status" value="1"/>
</dbReference>
<dbReference type="Pfam" id="PF14691">
    <property type="entry name" value="Fer4_20"/>
    <property type="match status" value="1"/>
</dbReference>
<reference evidence="7" key="1">
    <citation type="submission" date="2017-11" db="EMBL/GenBank/DDBJ databases">
        <authorList>
            <person name="Watanabe M."/>
            <person name="Kojima H."/>
        </authorList>
    </citation>
    <scope>NUCLEOTIDE SEQUENCE [LARGE SCALE GENOMIC DNA]</scope>
    <source>
        <strain evidence="7">Tokyo 01</strain>
    </source>
</reference>
<dbReference type="PANTHER" id="PTHR43100:SF1">
    <property type="entry name" value="GLUTAMATE SYNTHASE [NADPH] SMALL CHAIN"/>
    <property type="match status" value="1"/>
</dbReference>
<dbReference type="GO" id="GO:0051536">
    <property type="term" value="F:iron-sulfur cluster binding"/>
    <property type="evidence" value="ECO:0007669"/>
    <property type="project" value="InterPro"/>
</dbReference>
<dbReference type="InterPro" id="IPR006005">
    <property type="entry name" value="Glut_synth_ssu1"/>
</dbReference>
<dbReference type="Gene3D" id="1.10.1060.10">
    <property type="entry name" value="Alpha-helical ferredoxin"/>
    <property type="match status" value="1"/>
</dbReference>
<protein>
    <submittedName>
        <fullName evidence="6">Glutamate synthase subunit beta</fullName>
    </submittedName>
</protein>
<dbReference type="Gene3D" id="3.50.50.60">
    <property type="entry name" value="FAD/NAD(P)-binding domain"/>
    <property type="match status" value="2"/>
</dbReference>
<proteinExistence type="predicted"/>
<comment type="caution">
    <text evidence="6">The sequence shown here is derived from an EMBL/GenBank/DDBJ whole genome shotgun (WGS) entry which is preliminary data.</text>
</comment>
<gene>
    <name evidence="6" type="ORF">DENIS_1695</name>
</gene>
<keyword evidence="7" id="KW-1185">Reference proteome</keyword>
<dbReference type="PANTHER" id="PTHR43100">
    <property type="entry name" value="GLUTAMATE SYNTHASE [NADPH] SMALL CHAIN"/>
    <property type="match status" value="1"/>
</dbReference>
<dbReference type="InterPro" id="IPR051394">
    <property type="entry name" value="Glutamate_Synthase"/>
</dbReference>
<feature type="domain" description="4Fe-4S ferredoxin-type" evidence="5">
    <location>
        <begin position="36"/>
        <end position="68"/>
    </location>
</feature>
<dbReference type="AlphaFoldDB" id="A0A401FUU2"/>
<evidence type="ECO:0000313" key="6">
    <source>
        <dbReference type="EMBL" id="GBC60736.1"/>
    </source>
</evidence>
<dbReference type="EMBL" id="BEXT01000001">
    <property type="protein sequence ID" value="GBC60736.1"/>
    <property type="molecule type" value="Genomic_DNA"/>
</dbReference>
<evidence type="ECO:0000259" key="5">
    <source>
        <dbReference type="PROSITE" id="PS51379"/>
    </source>
</evidence>
<evidence type="ECO:0000256" key="1">
    <source>
        <dbReference type="ARBA" id="ARBA00022605"/>
    </source>
</evidence>
<name>A0A401FUU2_9BACT</name>
<evidence type="ECO:0000256" key="4">
    <source>
        <dbReference type="ARBA" id="ARBA00029440"/>
    </source>
</evidence>
<keyword evidence="3" id="KW-0314">Glutamate biosynthesis</keyword>
<organism evidence="6 7">
    <name type="scientific">Desulfonema ishimotonii</name>
    <dbReference type="NCBI Taxonomy" id="45657"/>
    <lineage>
        <taxon>Bacteria</taxon>
        <taxon>Pseudomonadati</taxon>
        <taxon>Thermodesulfobacteriota</taxon>
        <taxon>Desulfobacteria</taxon>
        <taxon>Desulfobacterales</taxon>
        <taxon>Desulfococcaceae</taxon>
        <taxon>Desulfonema</taxon>
    </lineage>
</organism>
<dbReference type="SUPFAM" id="SSF46548">
    <property type="entry name" value="alpha-helical ferredoxin"/>
    <property type="match status" value="1"/>
</dbReference>
<dbReference type="SUPFAM" id="SSF51971">
    <property type="entry name" value="Nucleotide-binding domain"/>
    <property type="match status" value="2"/>
</dbReference>
<dbReference type="InterPro" id="IPR023753">
    <property type="entry name" value="FAD/NAD-binding_dom"/>
</dbReference>
<dbReference type="PRINTS" id="PR00419">
    <property type="entry name" value="ADXRDTASE"/>
</dbReference>
<accession>A0A401FUU2</accession>
<sequence>MGKITGFKEFTRILPRKRPVEERIRDYREIYLPFPKETLISQAARCMDCGVPTCHSGCPLGNLIPDWNDRVYRGQWRDAIRLLHRTNNFPEFTGRLCPAPCEEACVLAISEPAVTIEQIEKEIIEYAFEQGWVVPEPPARRTGKTVAVIGSGPAGLACAQQLNRAGHTVTVFERDDRSGGLLRYGIPDFKMDKGIIDRRLAILEAEGIGFRTGVHVGTDVTAEDLADFNAVVICVGATRPRDMAVPGRELDGVHFAMAYLTRQNRRVAGDDLAVMGISEISAAGKNVVVIGGGDTSSDCIGNCARQGAKQILNFIKYPEPPEARPEDQPWPCWPDRLRTTPSHEEGCERHWGLMAKAFVGHGGRVENVITLDLRPQSVAGRKKPVMKPVPGTERTWPADLVLLAIGFEGPETDTLVTQYGLTPDEQGNIRTDASHMSDRPGVFAAGDASMGASLIVWAISEGREAARSADIYLMGRSALPTRGPGDLPPCR</sequence>
<dbReference type="Pfam" id="PF07992">
    <property type="entry name" value="Pyr_redox_2"/>
    <property type="match status" value="2"/>
</dbReference>
<keyword evidence="2" id="KW-0560">Oxidoreductase</keyword>
<dbReference type="RefSeq" id="WP_124328114.1">
    <property type="nucleotide sequence ID" value="NZ_BEXT01000001.1"/>
</dbReference>
<dbReference type="InterPro" id="IPR017896">
    <property type="entry name" value="4Fe4S_Fe-S-bd"/>
</dbReference>